<evidence type="ECO:0000313" key="1">
    <source>
        <dbReference type="EMBL" id="EUC48902.1"/>
    </source>
</evidence>
<gene>
    <name evidence="1" type="ORF">COCMIDRAFT_23464</name>
</gene>
<dbReference type="KEGG" id="bor:COCMIDRAFT_23464"/>
<organism evidence="1 2">
    <name type="scientific">Bipolaris oryzae ATCC 44560</name>
    <dbReference type="NCBI Taxonomy" id="930090"/>
    <lineage>
        <taxon>Eukaryota</taxon>
        <taxon>Fungi</taxon>
        <taxon>Dikarya</taxon>
        <taxon>Ascomycota</taxon>
        <taxon>Pezizomycotina</taxon>
        <taxon>Dothideomycetes</taxon>
        <taxon>Pleosporomycetidae</taxon>
        <taxon>Pleosporales</taxon>
        <taxon>Pleosporineae</taxon>
        <taxon>Pleosporaceae</taxon>
        <taxon>Bipolaris</taxon>
    </lineage>
</organism>
<dbReference type="Proteomes" id="UP000054032">
    <property type="component" value="Unassembled WGS sequence"/>
</dbReference>
<dbReference type="RefSeq" id="XP_007684614.1">
    <property type="nucleotide sequence ID" value="XM_007686424.1"/>
</dbReference>
<dbReference type="AlphaFoldDB" id="W6ZAW0"/>
<proteinExistence type="predicted"/>
<dbReference type="GeneID" id="19120436"/>
<protein>
    <submittedName>
        <fullName evidence="1">Uncharacterized protein</fullName>
    </submittedName>
</protein>
<evidence type="ECO:0000313" key="2">
    <source>
        <dbReference type="Proteomes" id="UP000054032"/>
    </source>
</evidence>
<dbReference type="EMBL" id="KI963937">
    <property type="protein sequence ID" value="EUC48902.1"/>
    <property type="molecule type" value="Genomic_DNA"/>
</dbReference>
<name>W6ZAW0_COCMI</name>
<accession>W6ZAW0</accession>
<keyword evidence="2" id="KW-1185">Reference proteome</keyword>
<reference evidence="1 2" key="1">
    <citation type="journal article" date="2013" name="PLoS Genet.">
        <title>Comparative genome structure, secondary metabolite, and effector coding capacity across Cochliobolus pathogens.</title>
        <authorList>
            <person name="Condon B.J."/>
            <person name="Leng Y."/>
            <person name="Wu D."/>
            <person name="Bushley K.E."/>
            <person name="Ohm R.A."/>
            <person name="Otillar R."/>
            <person name="Martin J."/>
            <person name="Schackwitz W."/>
            <person name="Grimwood J."/>
            <person name="MohdZainudin N."/>
            <person name="Xue C."/>
            <person name="Wang R."/>
            <person name="Manning V.A."/>
            <person name="Dhillon B."/>
            <person name="Tu Z.J."/>
            <person name="Steffenson B.J."/>
            <person name="Salamov A."/>
            <person name="Sun H."/>
            <person name="Lowry S."/>
            <person name="LaButti K."/>
            <person name="Han J."/>
            <person name="Copeland A."/>
            <person name="Lindquist E."/>
            <person name="Barry K."/>
            <person name="Schmutz J."/>
            <person name="Baker S.E."/>
            <person name="Ciuffetti L.M."/>
            <person name="Grigoriev I.V."/>
            <person name="Zhong S."/>
            <person name="Turgeon B.G."/>
        </authorList>
    </citation>
    <scope>NUCLEOTIDE SEQUENCE [LARGE SCALE GENOMIC DNA]</scope>
    <source>
        <strain evidence="1 2">ATCC 44560</strain>
    </source>
</reference>
<sequence length="405" mass="44811">MLKRNGVDDERTPRHRRHVSCTLTTLFHRFRTLPLPLPLPLAVLARVRVIVVHTPTVCHARLGALRLCLCIAPGTPARTLPTHSAWANNAPACHSPMPALAHLGPPRTTLRHPSIHDSSVSASVSLRYNGRRTAAYLATHSIYPFPLVRPSQRPHPPKCAARSWAPSFPPYSAVDLICLEPQPQSANFHSSLCHHLAPGRAASHPHVSLGRLLGTCMNVTALPRPCLPRNTSIPVVAAHRVLHKSPCRFFRHAERPSGCCQNHNRRLFSVSIQINALLDMPCPAPRTNRILFARLACACPMPSSRPPPFAKRVETANGNFHAASEVTPLPSGAVTPPSTINPIHMCARSKTPILFNLPKTQSRSDFIYKVLASAYLRLYAHVLTHTYYTHRWRSHGPHSHRPLAE</sequence>
<dbReference type="HOGENOM" id="CLU_679691_0_0_1"/>